<dbReference type="RefSeq" id="WP_318353154.1">
    <property type="nucleotide sequence ID" value="NZ_JAWQEV010000002.1"/>
</dbReference>
<gene>
    <name evidence="2" type="ORF">R8Z58_07565</name>
</gene>
<sequence length="110" mass="12064">MPTNILLAAIFTRRGLKWGVPAMLIAVLYFLAAALCAGLVERGAAGWLNLVVLLFLWNALKFVAVGPASLVCLLRVRMREAQVRRLTRVAVMSDGVPLERTTRAPARVLH</sequence>
<protein>
    <submittedName>
        <fullName evidence="2">Sulfate permease</fullName>
    </submittedName>
</protein>
<keyword evidence="1" id="KW-0812">Transmembrane</keyword>
<keyword evidence="1" id="KW-1133">Transmembrane helix</keyword>
<keyword evidence="1" id="KW-0472">Membrane</keyword>
<dbReference type="Proteomes" id="UP001283109">
    <property type="component" value="Unassembled WGS sequence"/>
</dbReference>
<evidence type="ECO:0000256" key="1">
    <source>
        <dbReference type="SAM" id="Phobius"/>
    </source>
</evidence>
<accession>A0ABU4GZX5</accession>
<comment type="caution">
    <text evidence="2">The sequence shown here is derived from an EMBL/GenBank/DDBJ whole genome shotgun (WGS) entry which is preliminary data.</text>
</comment>
<name>A0ABU4GZX5_9MICO</name>
<feature type="transmembrane region" description="Helical" evidence="1">
    <location>
        <begin position="20"/>
        <end position="40"/>
    </location>
</feature>
<evidence type="ECO:0000313" key="3">
    <source>
        <dbReference type="Proteomes" id="UP001283109"/>
    </source>
</evidence>
<keyword evidence="3" id="KW-1185">Reference proteome</keyword>
<reference evidence="2 3" key="1">
    <citation type="submission" date="2023-11" db="EMBL/GenBank/DDBJ databases">
        <title>Draft genome sequence of Microbacterium arthrosphaerae JCM 30492.</title>
        <authorList>
            <person name="Zhang G."/>
            <person name="Ding Y."/>
        </authorList>
    </citation>
    <scope>NUCLEOTIDE SEQUENCE [LARGE SCALE GENOMIC DNA]</scope>
    <source>
        <strain evidence="2 3">JCM 30492</strain>
    </source>
</reference>
<dbReference type="EMBL" id="JAWQEV010000002">
    <property type="protein sequence ID" value="MDW4572633.1"/>
    <property type="molecule type" value="Genomic_DNA"/>
</dbReference>
<feature type="transmembrane region" description="Helical" evidence="1">
    <location>
        <begin position="46"/>
        <end position="76"/>
    </location>
</feature>
<organism evidence="2 3">
    <name type="scientific">Microbacterium arthrosphaerae</name>
    <dbReference type="NCBI Taxonomy" id="792652"/>
    <lineage>
        <taxon>Bacteria</taxon>
        <taxon>Bacillati</taxon>
        <taxon>Actinomycetota</taxon>
        <taxon>Actinomycetes</taxon>
        <taxon>Micrococcales</taxon>
        <taxon>Microbacteriaceae</taxon>
        <taxon>Microbacterium</taxon>
    </lineage>
</organism>
<proteinExistence type="predicted"/>
<evidence type="ECO:0000313" key="2">
    <source>
        <dbReference type="EMBL" id="MDW4572633.1"/>
    </source>
</evidence>